<evidence type="ECO:0000313" key="2">
    <source>
        <dbReference type="EMBL" id="KIR37904.1"/>
    </source>
</evidence>
<keyword evidence="3" id="KW-1185">Reference proteome</keyword>
<sequence>MGMLSISFLVSTSSGHLTVFAKGWPFWPTFLLPHATDSLLTSTANLQVPLCKPSHILTAFTSSRIIPRSSRKSSPSSPPNNRFIRLNEKWCKLLRFEEVQRGGFKALRTVLNGKEKRKFLKGSAVRLFEIISSTTKPTFLIPQRGLNSSSSGNGNTGHVSSWQDNSLPRSAVGVKSMMNCAALAPTGLNAGCQQISQVKDPVVELESPVGLVGSERAKNMKKNALNLSLGVGKIFNSAFPGMQKSITIELVKARESTGDLEVREKKKEVGCATNEERLLNDAEWRQRREYFARYIKKKTLRKG</sequence>
<dbReference type="OrthoDB" id="10649777at2759"/>
<dbReference type="EMBL" id="KN847913">
    <property type="protein sequence ID" value="KIR37904.1"/>
    <property type="molecule type" value="Genomic_DNA"/>
</dbReference>
<evidence type="ECO:0000313" key="3">
    <source>
        <dbReference type="Proteomes" id="UP000053392"/>
    </source>
</evidence>
<dbReference type="Proteomes" id="UP000053392">
    <property type="component" value="Unassembled WGS sequence"/>
</dbReference>
<keyword evidence="1" id="KW-0732">Signal</keyword>
<gene>
    <name evidence="2" type="ORF">I313_06277</name>
</gene>
<reference evidence="2 3" key="1">
    <citation type="submission" date="2015-01" db="EMBL/GenBank/DDBJ databases">
        <title>The Genome Sequence of Cryptococcus gattii Ram5.</title>
        <authorList>
            <consortium name="The Broad Institute Genomics Platform"/>
            <person name="Cuomo C."/>
            <person name="Litvintseva A."/>
            <person name="Chen Y."/>
            <person name="Heitman J."/>
            <person name="Sun S."/>
            <person name="Springer D."/>
            <person name="Dromer F."/>
            <person name="Young S."/>
            <person name="Zeng Q."/>
            <person name="Gargeya S."/>
            <person name="Abouelleil A."/>
            <person name="Alvarado L."/>
            <person name="Chapman S.B."/>
            <person name="Gainer-Dewar J."/>
            <person name="Goldberg J."/>
            <person name="Griggs A."/>
            <person name="Gujja S."/>
            <person name="Hansen M."/>
            <person name="Howarth C."/>
            <person name="Imamovic A."/>
            <person name="Larimer J."/>
            <person name="Murphy C."/>
            <person name="Naylor J."/>
            <person name="Pearson M."/>
            <person name="Priest M."/>
            <person name="Roberts A."/>
            <person name="Saif S."/>
            <person name="Shea T."/>
            <person name="Sykes S."/>
            <person name="Wortman J."/>
            <person name="Nusbaum C."/>
            <person name="Birren B."/>
        </authorList>
    </citation>
    <scope>NUCLEOTIDE SEQUENCE [LARGE SCALE GENOMIC DNA]</scope>
    <source>
        <strain evidence="2 3">Ram5</strain>
    </source>
</reference>
<dbReference type="HOGENOM" id="CLU_918336_0_0_1"/>
<organism evidence="2 3">
    <name type="scientific">Cryptococcus deuterogattii Ram5</name>
    <dbReference type="NCBI Taxonomy" id="1296110"/>
    <lineage>
        <taxon>Eukaryota</taxon>
        <taxon>Fungi</taxon>
        <taxon>Dikarya</taxon>
        <taxon>Basidiomycota</taxon>
        <taxon>Agaricomycotina</taxon>
        <taxon>Tremellomycetes</taxon>
        <taxon>Tremellales</taxon>
        <taxon>Cryptococcaceae</taxon>
        <taxon>Cryptococcus</taxon>
        <taxon>Cryptococcus gattii species complex</taxon>
    </lineage>
</organism>
<protein>
    <submittedName>
        <fullName evidence="2">Unplaced genomic scaffold supercont1.18, whole genome shotgun sequence</fullName>
    </submittedName>
</protein>
<accession>A0A0D0UUV7</accession>
<feature type="chain" id="PRO_5012294376" evidence="1">
    <location>
        <begin position="16"/>
        <end position="303"/>
    </location>
</feature>
<evidence type="ECO:0000256" key="1">
    <source>
        <dbReference type="SAM" id="SignalP"/>
    </source>
</evidence>
<dbReference type="AlphaFoldDB" id="A0A0D0UUV7"/>
<name>A0A0D0UUV7_9TREE</name>
<feature type="signal peptide" evidence="1">
    <location>
        <begin position="1"/>
        <end position="15"/>
    </location>
</feature>
<proteinExistence type="predicted"/>